<name>A0A7W9FRH4_BREVE</name>
<dbReference type="Gene3D" id="2.160.20.10">
    <property type="entry name" value="Single-stranded right-handed beta-helix, Pectin lyase-like"/>
    <property type="match status" value="1"/>
</dbReference>
<comment type="caution">
    <text evidence="6">The sequence shown here is derived from an EMBL/GenBank/DDBJ whole genome shotgun (WGS) entry which is preliminary data.</text>
</comment>
<dbReference type="PANTHER" id="PTHR31339:SF9">
    <property type="entry name" value="PLASMIN AND FIBRONECTIN-BINDING PROTEIN A"/>
    <property type="match status" value="1"/>
</dbReference>
<dbReference type="GO" id="GO:0005975">
    <property type="term" value="P:carbohydrate metabolic process"/>
    <property type="evidence" value="ECO:0007669"/>
    <property type="project" value="InterPro"/>
</dbReference>
<dbReference type="InterPro" id="IPR051801">
    <property type="entry name" value="GH28_Enzymes"/>
</dbReference>
<evidence type="ECO:0000313" key="6">
    <source>
        <dbReference type="EMBL" id="MBB5770259.1"/>
    </source>
</evidence>
<evidence type="ECO:0000256" key="3">
    <source>
        <dbReference type="ARBA" id="ARBA00023295"/>
    </source>
</evidence>
<dbReference type="InterPro" id="IPR000743">
    <property type="entry name" value="Glyco_hydro_28"/>
</dbReference>
<gene>
    <name evidence="6" type="ORF">HNP47_000228</name>
</gene>
<evidence type="ECO:0000256" key="4">
    <source>
        <dbReference type="RuleBase" id="RU361169"/>
    </source>
</evidence>
<organism evidence="6 7">
    <name type="scientific">Brevundimonas vesicularis</name>
    <name type="common">Pseudomonas vesicularis</name>
    <dbReference type="NCBI Taxonomy" id="41276"/>
    <lineage>
        <taxon>Bacteria</taxon>
        <taxon>Pseudomonadati</taxon>
        <taxon>Pseudomonadota</taxon>
        <taxon>Alphaproteobacteria</taxon>
        <taxon>Caulobacterales</taxon>
        <taxon>Caulobacteraceae</taxon>
        <taxon>Brevundimonas</taxon>
    </lineage>
</organism>
<evidence type="ECO:0000313" key="7">
    <source>
        <dbReference type="Proteomes" id="UP000556201"/>
    </source>
</evidence>
<protein>
    <submittedName>
        <fullName evidence="6">Polygalacturonase</fullName>
    </submittedName>
</protein>
<evidence type="ECO:0000256" key="2">
    <source>
        <dbReference type="ARBA" id="ARBA00022801"/>
    </source>
</evidence>
<dbReference type="InterPro" id="IPR012334">
    <property type="entry name" value="Pectin_lyas_fold"/>
</dbReference>
<feature type="compositionally biased region" description="Polar residues" evidence="5">
    <location>
        <begin position="452"/>
        <end position="465"/>
    </location>
</feature>
<feature type="region of interest" description="Disordered" evidence="5">
    <location>
        <begin position="445"/>
        <end position="465"/>
    </location>
</feature>
<dbReference type="GO" id="GO:0004650">
    <property type="term" value="F:polygalacturonase activity"/>
    <property type="evidence" value="ECO:0007669"/>
    <property type="project" value="InterPro"/>
</dbReference>
<dbReference type="Proteomes" id="UP000556201">
    <property type="component" value="Unassembled WGS sequence"/>
</dbReference>
<dbReference type="EMBL" id="JACHLJ010000001">
    <property type="protein sequence ID" value="MBB5770259.1"/>
    <property type="molecule type" value="Genomic_DNA"/>
</dbReference>
<comment type="similarity">
    <text evidence="1 4">Belongs to the glycosyl hydrolase 28 family.</text>
</comment>
<evidence type="ECO:0000256" key="1">
    <source>
        <dbReference type="ARBA" id="ARBA00008834"/>
    </source>
</evidence>
<evidence type="ECO:0000256" key="5">
    <source>
        <dbReference type="SAM" id="MobiDB-lite"/>
    </source>
</evidence>
<accession>A0A7W9FRH4</accession>
<sequence>MRADRRTLLQLGVVSALTQAAPTFAQSSRSRTFDASDYGAVGDGVAINTRPIQAAIDAAAGQGGGVVVLKPGLYLSGSLFVKSGVTLSIERGATLRGVQDLAAYPMVRTRVAGVEMDWPAGLLNVYQQHNAKITGEGLVDGDGKVFWDSYWALRRDYDPRDLRWAADYDCRRPRLIHVYDAQQVEVSGLNLARSGFWTVHVCYSRDVKVADLIIRNNIGGRGPSTDGIDIDSSERVLVERCDLSVNDDAICIKAGRDWDGLRVARPCRQVKIRDCIVRDALAGMTFGSETSGGFDDIEVSGLRIEYPVPLGIFFKSGHTRGGVISNIRLRDIHLQDVRTLMQVNLNWYPNYSYAQIPDGIADVPDYWRALATPVPREQGIPRIHDVRLSNIKAVGGKVGFAAAAYPEAPLKDFIFERLDWDVQDAGAIANAENWRFRDCNIDTLDGQGPKVTESSGVTGLRSRQT</sequence>
<keyword evidence="3 4" id="KW-0326">Glycosidase</keyword>
<proteinExistence type="inferred from homology"/>
<dbReference type="InterPro" id="IPR011050">
    <property type="entry name" value="Pectin_lyase_fold/virulence"/>
</dbReference>
<dbReference type="AlphaFoldDB" id="A0A7W9FRH4"/>
<dbReference type="SUPFAM" id="SSF51126">
    <property type="entry name" value="Pectin lyase-like"/>
    <property type="match status" value="1"/>
</dbReference>
<reference evidence="6 7" key="1">
    <citation type="submission" date="2020-08" db="EMBL/GenBank/DDBJ databases">
        <title>Functional genomics of gut bacteria from endangered species of beetles.</title>
        <authorList>
            <person name="Carlos-Shanley C."/>
        </authorList>
    </citation>
    <scope>NUCLEOTIDE SEQUENCE [LARGE SCALE GENOMIC DNA]</scope>
    <source>
        <strain evidence="6 7">S00192</strain>
    </source>
</reference>
<dbReference type="InterPro" id="IPR006626">
    <property type="entry name" value="PbH1"/>
</dbReference>
<keyword evidence="2 4" id="KW-0378">Hydrolase</keyword>
<dbReference type="PANTHER" id="PTHR31339">
    <property type="entry name" value="PECTIN LYASE-RELATED"/>
    <property type="match status" value="1"/>
</dbReference>
<dbReference type="RefSeq" id="WP_184277709.1">
    <property type="nucleotide sequence ID" value="NZ_JACHLJ010000001.1"/>
</dbReference>
<dbReference type="Pfam" id="PF00295">
    <property type="entry name" value="Glyco_hydro_28"/>
    <property type="match status" value="1"/>
</dbReference>
<dbReference type="SMART" id="SM00710">
    <property type="entry name" value="PbH1"/>
    <property type="match status" value="4"/>
</dbReference>